<organism evidence="1 2">
    <name type="scientific">Cymbomonas tetramitiformis</name>
    <dbReference type="NCBI Taxonomy" id="36881"/>
    <lineage>
        <taxon>Eukaryota</taxon>
        <taxon>Viridiplantae</taxon>
        <taxon>Chlorophyta</taxon>
        <taxon>Pyramimonadophyceae</taxon>
        <taxon>Pyramimonadales</taxon>
        <taxon>Pyramimonadaceae</taxon>
        <taxon>Cymbomonas</taxon>
    </lineage>
</organism>
<dbReference type="EMBL" id="LGRX02021297">
    <property type="protein sequence ID" value="KAK3256833.1"/>
    <property type="molecule type" value="Genomic_DNA"/>
</dbReference>
<gene>
    <name evidence="1" type="ORF">CYMTET_34055</name>
</gene>
<keyword evidence="2" id="KW-1185">Reference proteome</keyword>
<protein>
    <submittedName>
        <fullName evidence="1">Uncharacterized protein</fullName>
    </submittedName>
</protein>
<reference evidence="1 2" key="1">
    <citation type="journal article" date="2015" name="Genome Biol. Evol.">
        <title>Comparative Genomics of a Bacterivorous Green Alga Reveals Evolutionary Causalities and Consequences of Phago-Mixotrophic Mode of Nutrition.</title>
        <authorList>
            <person name="Burns J.A."/>
            <person name="Paasch A."/>
            <person name="Narechania A."/>
            <person name="Kim E."/>
        </authorList>
    </citation>
    <scope>NUCLEOTIDE SEQUENCE [LARGE SCALE GENOMIC DNA]</scope>
    <source>
        <strain evidence="1 2">PLY_AMNH</strain>
    </source>
</reference>
<accession>A0AAE0KQC3</accession>
<evidence type="ECO:0000313" key="2">
    <source>
        <dbReference type="Proteomes" id="UP001190700"/>
    </source>
</evidence>
<dbReference type="Proteomes" id="UP001190700">
    <property type="component" value="Unassembled WGS sequence"/>
</dbReference>
<proteinExistence type="predicted"/>
<sequence length="74" mass="7583">MVGALLLQMQWATFGSDAWRSTAMAPLAASCASSSADPPVLGDEASLGSGTLSIGMLLDCDQQMVYVAIGKDSD</sequence>
<evidence type="ECO:0000313" key="1">
    <source>
        <dbReference type="EMBL" id="KAK3256833.1"/>
    </source>
</evidence>
<dbReference type="AlphaFoldDB" id="A0AAE0KQC3"/>
<comment type="caution">
    <text evidence="1">The sequence shown here is derived from an EMBL/GenBank/DDBJ whole genome shotgun (WGS) entry which is preliminary data.</text>
</comment>
<name>A0AAE0KQC3_9CHLO</name>